<name>A0ABW2W0J2_9ACTN</name>
<gene>
    <name evidence="3" type="ORF">ACFQZP_43120</name>
</gene>
<protein>
    <submittedName>
        <fullName evidence="3">Helix-turn-helix transcriptional regulator</fullName>
    </submittedName>
</protein>
<evidence type="ECO:0000259" key="2">
    <source>
        <dbReference type="SMART" id="SM00530"/>
    </source>
</evidence>
<keyword evidence="4" id="KW-1185">Reference proteome</keyword>
<feature type="domain" description="HTH cro/C1-type" evidence="2">
    <location>
        <begin position="34"/>
        <end position="106"/>
    </location>
</feature>
<proteinExistence type="predicted"/>
<evidence type="ECO:0000313" key="3">
    <source>
        <dbReference type="EMBL" id="MFD0288292.1"/>
    </source>
</evidence>
<reference evidence="4" key="1">
    <citation type="journal article" date="2019" name="Int. J. Syst. Evol. Microbiol.">
        <title>The Global Catalogue of Microorganisms (GCM) 10K type strain sequencing project: providing services to taxonomists for standard genome sequencing and annotation.</title>
        <authorList>
            <consortium name="The Broad Institute Genomics Platform"/>
            <consortium name="The Broad Institute Genome Sequencing Center for Infectious Disease"/>
            <person name="Wu L."/>
            <person name="Ma J."/>
        </authorList>
    </citation>
    <scope>NUCLEOTIDE SEQUENCE [LARGE SCALE GENOMIC DNA]</scope>
    <source>
        <strain evidence="4">CGMCC 4.7198</strain>
    </source>
</reference>
<dbReference type="InterPro" id="IPR041413">
    <property type="entry name" value="MLTR_LBD"/>
</dbReference>
<dbReference type="SMART" id="SM00530">
    <property type="entry name" value="HTH_XRE"/>
    <property type="match status" value="1"/>
</dbReference>
<dbReference type="RefSeq" id="WP_381262308.1">
    <property type="nucleotide sequence ID" value="NZ_JBHTBI010000062.1"/>
</dbReference>
<accession>A0ABW2W0J2</accession>
<dbReference type="PANTHER" id="PTHR35010:SF2">
    <property type="entry name" value="BLL4672 PROTEIN"/>
    <property type="match status" value="1"/>
</dbReference>
<dbReference type="Pfam" id="PF17765">
    <property type="entry name" value="MLTR_LBD"/>
    <property type="match status" value="1"/>
</dbReference>
<sequence length="300" mass="33691">MAATPGSAPGTGDHHRKALAAAPHDHGRKALAAFLRSRRERADPAGTGLPQGGRRRTPGLRREEVSLLSGVSLTWYTWLEQGRDINVSPQILLALARVLQLDEVERSHLFRLAGLPAPEPAERSLEVPDAVRTFLAKLMPNPAFVIDRCFDILAWNPAQESILGTALLDRPRHELNSAWMLFRVPQIRALMPEWEREARWMAGLLRQQAAYELDNPRFSELVADLLETSPYFAEVWETHDVVEFRSSVRRYRHPEVGDLEVSYVRLALEEAPRLSLICHFAEPGSESEERLRGLVAGHGG</sequence>
<evidence type="ECO:0000313" key="4">
    <source>
        <dbReference type="Proteomes" id="UP001596957"/>
    </source>
</evidence>
<organism evidence="3 4">
    <name type="scientific">Streptomyces lutosisoli</name>
    <dbReference type="NCBI Taxonomy" id="2665721"/>
    <lineage>
        <taxon>Bacteria</taxon>
        <taxon>Bacillati</taxon>
        <taxon>Actinomycetota</taxon>
        <taxon>Actinomycetes</taxon>
        <taxon>Kitasatosporales</taxon>
        <taxon>Streptomycetaceae</taxon>
        <taxon>Streptomyces</taxon>
    </lineage>
</organism>
<dbReference type="EMBL" id="JBHTEC010000007">
    <property type="protein sequence ID" value="MFD0288292.1"/>
    <property type="molecule type" value="Genomic_DNA"/>
</dbReference>
<dbReference type="Gene3D" id="1.10.260.40">
    <property type="entry name" value="lambda repressor-like DNA-binding domains"/>
    <property type="match status" value="1"/>
</dbReference>
<dbReference type="Pfam" id="PF13560">
    <property type="entry name" value="HTH_31"/>
    <property type="match status" value="1"/>
</dbReference>
<dbReference type="Gene3D" id="3.30.450.180">
    <property type="match status" value="1"/>
</dbReference>
<dbReference type="InterPro" id="IPR001387">
    <property type="entry name" value="Cro/C1-type_HTH"/>
</dbReference>
<dbReference type="InterPro" id="IPR010982">
    <property type="entry name" value="Lambda_DNA-bd_dom_sf"/>
</dbReference>
<dbReference type="PANTHER" id="PTHR35010">
    <property type="entry name" value="BLL4672 PROTEIN-RELATED"/>
    <property type="match status" value="1"/>
</dbReference>
<comment type="caution">
    <text evidence="3">The sequence shown here is derived from an EMBL/GenBank/DDBJ whole genome shotgun (WGS) entry which is preliminary data.</text>
</comment>
<dbReference type="SUPFAM" id="SSF47413">
    <property type="entry name" value="lambda repressor-like DNA-binding domains"/>
    <property type="match status" value="1"/>
</dbReference>
<evidence type="ECO:0000256" key="1">
    <source>
        <dbReference type="SAM" id="MobiDB-lite"/>
    </source>
</evidence>
<feature type="region of interest" description="Disordered" evidence="1">
    <location>
        <begin position="1"/>
        <end position="25"/>
    </location>
</feature>
<dbReference type="Proteomes" id="UP001596957">
    <property type="component" value="Unassembled WGS sequence"/>
</dbReference>
<dbReference type="CDD" id="cd00093">
    <property type="entry name" value="HTH_XRE"/>
    <property type="match status" value="1"/>
</dbReference>
<feature type="region of interest" description="Disordered" evidence="1">
    <location>
        <begin position="39"/>
        <end position="58"/>
    </location>
</feature>